<evidence type="ECO:0000259" key="17">
    <source>
        <dbReference type="PROSITE" id="PS50885"/>
    </source>
</evidence>
<dbReference type="CDD" id="cd00082">
    <property type="entry name" value="HisKA"/>
    <property type="match status" value="1"/>
</dbReference>
<keyword evidence="14" id="KW-0175">Coiled coil</keyword>
<dbReference type="InterPro" id="IPR004358">
    <property type="entry name" value="Sig_transdc_His_kin-like_C"/>
</dbReference>
<dbReference type="SMART" id="SM00388">
    <property type="entry name" value="HisKA"/>
    <property type="match status" value="1"/>
</dbReference>
<organism evidence="18">
    <name type="scientific">Caldithrix abyssi</name>
    <dbReference type="NCBI Taxonomy" id="187145"/>
    <lineage>
        <taxon>Bacteria</taxon>
        <taxon>Pseudomonadati</taxon>
        <taxon>Calditrichota</taxon>
        <taxon>Calditrichia</taxon>
        <taxon>Calditrichales</taxon>
        <taxon>Calditrichaceae</taxon>
        <taxon>Caldithrix</taxon>
    </lineage>
</organism>
<dbReference type="EC" id="2.7.13.3" evidence="3"/>
<accession>A0A7V1PUW7</accession>
<dbReference type="Pfam" id="PF00672">
    <property type="entry name" value="HAMP"/>
    <property type="match status" value="1"/>
</dbReference>
<evidence type="ECO:0000256" key="9">
    <source>
        <dbReference type="ARBA" id="ARBA00022777"/>
    </source>
</evidence>
<evidence type="ECO:0000256" key="6">
    <source>
        <dbReference type="ARBA" id="ARBA00022679"/>
    </source>
</evidence>
<dbReference type="GO" id="GO:0005886">
    <property type="term" value="C:plasma membrane"/>
    <property type="evidence" value="ECO:0007669"/>
    <property type="project" value="UniProtKB-SubCell"/>
</dbReference>
<dbReference type="EMBL" id="DRLD01000261">
    <property type="protein sequence ID" value="HED10920.1"/>
    <property type="molecule type" value="Genomic_DNA"/>
</dbReference>
<name>A0A7V1PUW7_CALAY</name>
<dbReference type="AlphaFoldDB" id="A0A7V1PUW7"/>
<evidence type="ECO:0000256" key="1">
    <source>
        <dbReference type="ARBA" id="ARBA00000085"/>
    </source>
</evidence>
<keyword evidence="6" id="KW-0808">Transferase</keyword>
<evidence type="ECO:0000256" key="14">
    <source>
        <dbReference type="SAM" id="Coils"/>
    </source>
</evidence>
<dbReference type="CDD" id="cd00075">
    <property type="entry name" value="HATPase"/>
    <property type="match status" value="1"/>
</dbReference>
<dbReference type="Gene3D" id="1.10.287.130">
    <property type="match status" value="1"/>
</dbReference>
<feature type="domain" description="Histidine kinase" evidence="16">
    <location>
        <begin position="270"/>
        <end position="454"/>
    </location>
</feature>
<comment type="subcellular location">
    <subcellularLocation>
        <location evidence="2">Cell membrane</location>
        <topology evidence="2">Multi-pass membrane protein</topology>
    </subcellularLocation>
</comment>
<dbReference type="SUPFAM" id="SSF158472">
    <property type="entry name" value="HAMP domain-like"/>
    <property type="match status" value="1"/>
</dbReference>
<proteinExistence type="predicted"/>
<keyword evidence="13 15" id="KW-0472">Membrane</keyword>
<evidence type="ECO:0000256" key="11">
    <source>
        <dbReference type="ARBA" id="ARBA00022989"/>
    </source>
</evidence>
<dbReference type="Proteomes" id="UP000886005">
    <property type="component" value="Unassembled WGS sequence"/>
</dbReference>
<evidence type="ECO:0000256" key="12">
    <source>
        <dbReference type="ARBA" id="ARBA00023012"/>
    </source>
</evidence>
<comment type="caution">
    <text evidence="18">The sequence shown here is derived from an EMBL/GenBank/DDBJ whole genome shotgun (WGS) entry which is preliminary data.</text>
</comment>
<dbReference type="InterPro" id="IPR005467">
    <property type="entry name" value="His_kinase_dom"/>
</dbReference>
<dbReference type="PANTHER" id="PTHR45528">
    <property type="entry name" value="SENSOR HISTIDINE KINASE CPXA"/>
    <property type="match status" value="1"/>
</dbReference>
<keyword evidence="9 18" id="KW-0418">Kinase</keyword>
<sequence length="454" mass="51227">MQKIFNSFYAKISIIFLVLLLIMGAVQSYLTVNSWKAYYNEADQRLNLRLARDMARELEPSVRDSLDLKAVEHAIHYIMILNPKIEIYLLDDQGKILAFFAEPDKKVKSTHVALTPVNAFLSEGDQRLIVGDDPRNPGVKKPFSAAPLHIGPDTDGYLYVIIGSEQYDKALSSTRENYVYQTVVKSLVITVVLTAITGLILFGLLTGRLRSMSSVLSRFEKGDYRARLEDNHKDEIARVAQTFNRMAETIEANIEELKKTDTLRRELIANVSHDLRSPLASIRGYLETLQIKKDQLSEEEKQNYLNIILESSHSLEKLVGELFELSKLDANQIVPQMEPFLLKDLVYEVKMKLQPRAEKAEVNIEINIPDSLPQVYADVALIERVLTNLLENAIRYSPRGSTVTIDTDFDGEGLRVRVKDTGPGIEAGKLPYIFDRFYRVEGSRSGKTGGTGLG</sequence>
<dbReference type="InterPro" id="IPR050398">
    <property type="entry name" value="HssS/ArlS-like"/>
</dbReference>
<evidence type="ECO:0000256" key="15">
    <source>
        <dbReference type="SAM" id="Phobius"/>
    </source>
</evidence>
<feature type="non-terminal residue" evidence="18">
    <location>
        <position position="454"/>
    </location>
</feature>
<feature type="transmembrane region" description="Helical" evidence="15">
    <location>
        <begin position="183"/>
        <end position="205"/>
    </location>
</feature>
<dbReference type="CDD" id="cd06225">
    <property type="entry name" value="HAMP"/>
    <property type="match status" value="1"/>
</dbReference>
<keyword evidence="5" id="KW-0597">Phosphoprotein</keyword>
<dbReference type="Pfam" id="PF00512">
    <property type="entry name" value="HisKA"/>
    <property type="match status" value="1"/>
</dbReference>
<reference evidence="18" key="1">
    <citation type="journal article" date="2020" name="mSystems">
        <title>Genome- and Community-Level Interaction Insights into Carbon Utilization and Element Cycling Functions of Hydrothermarchaeota in Hydrothermal Sediment.</title>
        <authorList>
            <person name="Zhou Z."/>
            <person name="Liu Y."/>
            <person name="Xu W."/>
            <person name="Pan J."/>
            <person name="Luo Z.H."/>
            <person name="Li M."/>
        </authorList>
    </citation>
    <scope>NUCLEOTIDE SEQUENCE [LARGE SCALE GENOMIC DNA]</scope>
    <source>
        <strain evidence="18">HyVt-456</strain>
    </source>
</reference>
<keyword evidence="4" id="KW-1003">Cell membrane</keyword>
<comment type="catalytic activity">
    <reaction evidence="1">
        <text>ATP + protein L-histidine = ADP + protein N-phospho-L-histidine.</text>
        <dbReference type="EC" id="2.7.13.3"/>
    </reaction>
</comment>
<dbReference type="SUPFAM" id="SSF55874">
    <property type="entry name" value="ATPase domain of HSP90 chaperone/DNA topoisomerase II/histidine kinase"/>
    <property type="match status" value="1"/>
</dbReference>
<dbReference type="SMART" id="SM00304">
    <property type="entry name" value="HAMP"/>
    <property type="match status" value="1"/>
</dbReference>
<dbReference type="SUPFAM" id="SSF47384">
    <property type="entry name" value="Homodimeric domain of signal transducing histidine kinase"/>
    <property type="match status" value="1"/>
</dbReference>
<dbReference type="FunFam" id="1.10.287.130:FF:000001">
    <property type="entry name" value="Two-component sensor histidine kinase"/>
    <property type="match status" value="1"/>
</dbReference>
<feature type="domain" description="HAMP" evidence="17">
    <location>
        <begin position="203"/>
        <end position="255"/>
    </location>
</feature>
<dbReference type="InterPro" id="IPR003661">
    <property type="entry name" value="HisK_dim/P_dom"/>
</dbReference>
<dbReference type="InterPro" id="IPR003594">
    <property type="entry name" value="HATPase_dom"/>
</dbReference>
<dbReference type="Gene3D" id="3.30.565.10">
    <property type="entry name" value="Histidine kinase-like ATPase, C-terminal domain"/>
    <property type="match status" value="1"/>
</dbReference>
<dbReference type="InterPro" id="IPR036890">
    <property type="entry name" value="HATPase_C_sf"/>
</dbReference>
<evidence type="ECO:0000256" key="10">
    <source>
        <dbReference type="ARBA" id="ARBA00022840"/>
    </source>
</evidence>
<evidence type="ECO:0000256" key="3">
    <source>
        <dbReference type="ARBA" id="ARBA00012438"/>
    </source>
</evidence>
<keyword evidence="7 15" id="KW-0812">Transmembrane</keyword>
<keyword evidence="10" id="KW-0067">ATP-binding</keyword>
<keyword evidence="12" id="KW-0902">Two-component regulatory system</keyword>
<evidence type="ECO:0000256" key="13">
    <source>
        <dbReference type="ARBA" id="ARBA00023136"/>
    </source>
</evidence>
<dbReference type="GO" id="GO:0000155">
    <property type="term" value="F:phosphorelay sensor kinase activity"/>
    <property type="evidence" value="ECO:0007669"/>
    <property type="project" value="InterPro"/>
</dbReference>
<protein>
    <recommendedName>
        <fullName evidence="3">histidine kinase</fullName>
        <ecNumber evidence="3">2.7.13.3</ecNumber>
    </recommendedName>
</protein>
<feature type="coiled-coil region" evidence="14">
    <location>
        <begin position="240"/>
        <end position="302"/>
    </location>
</feature>
<evidence type="ECO:0000256" key="7">
    <source>
        <dbReference type="ARBA" id="ARBA00022692"/>
    </source>
</evidence>
<evidence type="ECO:0000256" key="8">
    <source>
        <dbReference type="ARBA" id="ARBA00022741"/>
    </source>
</evidence>
<dbReference type="Pfam" id="PF02518">
    <property type="entry name" value="HATPase_c"/>
    <property type="match status" value="1"/>
</dbReference>
<dbReference type="InterPro" id="IPR003660">
    <property type="entry name" value="HAMP_dom"/>
</dbReference>
<evidence type="ECO:0000259" key="16">
    <source>
        <dbReference type="PROSITE" id="PS50109"/>
    </source>
</evidence>
<keyword evidence="8" id="KW-0547">Nucleotide-binding</keyword>
<dbReference type="PROSITE" id="PS50109">
    <property type="entry name" value="HIS_KIN"/>
    <property type="match status" value="1"/>
</dbReference>
<dbReference type="PRINTS" id="PR00344">
    <property type="entry name" value="BCTRLSENSOR"/>
</dbReference>
<dbReference type="Gene3D" id="6.10.340.10">
    <property type="match status" value="1"/>
</dbReference>
<dbReference type="PANTHER" id="PTHR45528:SF1">
    <property type="entry name" value="SENSOR HISTIDINE KINASE CPXA"/>
    <property type="match status" value="1"/>
</dbReference>
<dbReference type="SMART" id="SM00387">
    <property type="entry name" value="HATPase_c"/>
    <property type="match status" value="1"/>
</dbReference>
<dbReference type="GO" id="GO:0005524">
    <property type="term" value="F:ATP binding"/>
    <property type="evidence" value="ECO:0007669"/>
    <property type="project" value="UniProtKB-KW"/>
</dbReference>
<keyword evidence="11 15" id="KW-1133">Transmembrane helix</keyword>
<evidence type="ECO:0000313" key="18">
    <source>
        <dbReference type="EMBL" id="HED10920.1"/>
    </source>
</evidence>
<gene>
    <name evidence="18" type="ORF">ENJ10_09550</name>
</gene>
<dbReference type="PROSITE" id="PS50885">
    <property type="entry name" value="HAMP"/>
    <property type="match status" value="1"/>
</dbReference>
<evidence type="ECO:0000256" key="5">
    <source>
        <dbReference type="ARBA" id="ARBA00022553"/>
    </source>
</evidence>
<dbReference type="InterPro" id="IPR036097">
    <property type="entry name" value="HisK_dim/P_sf"/>
</dbReference>
<evidence type="ECO:0000256" key="2">
    <source>
        <dbReference type="ARBA" id="ARBA00004651"/>
    </source>
</evidence>
<evidence type="ECO:0000256" key="4">
    <source>
        <dbReference type="ARBA" id="ARBA00022475"/>
    </source>
</evidence>